<dbReference type="RefSeq" id="WP_245924821.1">
    <property type="nucleotide sequence ID" value="NZ_PVTD01000001.1"/>
</dbReference>
<comment type="subcellular location">
    <subcellularLocation>
        <location evidence="8">Cell outer membrane</location>
    </subcellularLocation>
    <subcellularLocation>
        <location evidence="1">Membrane</location>
    </subcellularLocation>
</comment>
<feature type="domain" description="POTRA" evidence="11">
    <location>
        <begin position="117"/>
        <end position="194"/>
    </location>
</feature>
<dbReference type="EMBL" id="PVTD01000001">
    <property type="protein sequence ID" value="PRY26648.1"/>
    <property type="molecule type" value="Genomic_DNA"/>
</dbReference>
<keyword evidence="6 8" id="KW-0472">Membrane</keyword>
<dbReference type="InterPro" id="IPR000184">
    <property type="entry name" value="Bac_surfAg_D15"/>
</dbReference>
<evidence type="ECO:0000256" key="4">
    <source>
        <dbReference type="ARBA" id="ARBA00022729"/>
    </source>
</evidence>
<dbReference type="GO" id="GO:0051205">
    <property type="term" value="P:protein insertion into membrane"/>
    <property type="evidence" value="ECO:0007669"/>
    <property type="project" value="UniProtKB-UniRule"/>
</dbReference>
<dbReference type="NCBIfam" id="TIGR03303">
    <property type="entry name" value="OM_YaeT"/>
    <property type="match status" value="1"/>
</dbReference>
<evidence type="ECO:0000313" key="13">
    <source>
        <dbReference type="Proteomes" id="UP000239480"/>
    </source>
</evidence>
<comment type="function">
    <text evidence="8">Part of the outer membrane protein assembly complex, which is involved in assembly and insertion of beta-barrel proteins into the outer membrane.</text>
</comment>
<keyword evidence="7 8" id="KW-0998">Cell outer membrane</keyword>
<protein>
    <recommendedName>
        <fullName evidence="8 9">Outer membrane protein assembly factor BamA</fullName>
    </recommendedName>
</protein>
<dbReference type="InterPro" id="IPR010827">
    <property type="entry name" value="BamA/TamA_POTRA"/>
</dbReference>
<evidence type="ECO:0000256" key="8">
    <source>
        <dbReference type="HAMAP-Rule" id="MF_01430"/>
    </source>
</evidence>
<proteinExistence type="inferred from homology"/>
<dbReference type="Gene3D" id="2.40.160.50">
    <property type="entry name" value="membrane protein fhac: a member of the omp85/tpsb transporter family"/>
    <property type="match status" value="1"/>
</dbReference>
<evidence type="ECO:0000256" key="3">
    <source>
        <dbReference type="ARBA" id="ARBA00022692"/>
    </source>
</evidence>
<dbReference type="HAMAP" id="MF_01430">
    <property type="entry name" value="OM_assembly_BamA"/>
    <property type="match status" value="1"/>
</dbReference>
<comment type="subunit">
    <text evidence="8">Part of the Bam complex.</text>
</comment>
<evidence type="ECO:0000256" key="7">
    <source>
        <dbReference type="ARBA" id="ARBA00023237"/>
    </source>
</evidence>
<dbReference type="Pfam" id="PF07244">
    <property type="entry name" value="POTRA"/>
    <property type="match status" value="5"/>
</dbReference>
<feature type="domain" description="POTRA" evidence="11">
    <location>
        <begin position="49"/>
        <end position="116"/>
    </location>
</feature>
<dbReference type="AlphaFoldDB" id="A0A2T0RZP1"/>
<evidence type="ECO:0000256" key="10">
    <source>
        <dbReference type="SAM" id="Phobius"/>
    </source>
</evidence>
<dbReference type="PANTHER" id="PTHR12815">
    <property type="entry name" value="SORTING AND ASSEMBLY MACHINERY SAMM50 PROTEIN FAMILY MEMBER"/>
    <property type="match status" value="1"/>
</dbReference>
<evidence type="ECO:0000256" key="5">
    <source>
        <dbReference type="ARBA" id="ARBA00022737"/>
    </source>
</evidence>
<evidence type="ECO:0000313" key="12">
    <source>
        <dbReference type="EMBL" id="PRY26648.1"/>
    </source>
</evidence>
<keyword evidence="5 8" id="KW-0677">Repeat</keyword>
<evidence type="ECO:0000256" key="9">
    <source>
        <dbReference type="NCBIfam" id="TIGR03303"/>
    </source>
</evidence>
<keyword evidence="3 8" id="KW-0812">Transmembrane</keyword>
<name>A0A2T0RZP1_9RHOB</name>
<reference evidence="12 13" key="1">
    <citation type="submission" date="2018-03" db="EMBL/GenBank/DDBJ databases">
        <title>Genomic Encyclopedia of Archaeal and Bacterial Type Strains, Phase II (KMG-II): from individual species to whole genera.</title>
        <authorList>
            <person name="Goeker M."/>
        </authorList>
    </citation>
    <scope>NUCLEOTIDE SEQUENCE [LARGE SCALE GENOMIC DNA]</scope>
    <source>
        <strain evidence="12 13">DSM 29328</strain>
    </source>
</reference>
<dbReference type="PANTHER" id="PTHR12815:SF23">
    <property type="entry name" value="OUTER MEMBRANE PROTEIN ASSEMBLY FACTOR BAMA"/>
    <property type="match status" value="1"/>
</dbReference>
<accession>A0A2T0RZP1</accession>
<dbReference type="PIRSF" id="PIRSF006076">
    <property type="entry name" value="OM_assembly_OMP85"/>
    <property type="match status" value="1"/>
</dbReference>
<evidence type="ECO:0000256" key="1">
    <source>
        <dbReference type="ARBA" id="ARBA00004370"/>
    </source>
</evidence>
<dbReference type="InterPro" id="IPR039910">
    <property type="entry name" value="D15-like"/>
</dbReference>
<evidence type="ECO:0000259" key="11">
    <source>
        <dbReference type="PROSITE" id="PS51779"/>
    </source>
</evidence>
<comment type="caution">
    <text evidence="12">The sequence shown here is derived from an EMBL/GenBank/DDBJ whole genome shotgun (WGS) entry which is preliminary data.</text>
</comment>
<gene>
    <name evidence="8" type="primary">bamA</name>
    <name evidence="12" type="ORF">CLV78_101749</name>
</gene>
<sequence>MTKKKSGGTSRHARDGSGTRISTPAAWIFTIFLFVLSGFAATYANAQTYRFNNVEIEGNQRVDASTIVTYAGIGRGETVSAGRLNDAFQGIAGTGLFESVELVPQGNTLVIRVKEYPTINQIAFEGNRRLNDEAMEEIIQSRTRRVYSPSAAEADAAAIAEAYRQSGRYAANVTPKIIRRSDNRVDLVFEVREGRVSEVERISFVGNRSYSDYRLRRVLQTKQAGIFRQLVGADTLIEDRIEFDKQLLTDFYQSRGFVDFQVLAVTNEVDRNRRGVLVTFNVREGNKYRIGEVSVSSQLPEIDTDAYLNAIKVRPGIVYSPTPIDTDIARLERLAVKQGLNFIRIEPRITRDSRNLRLNVNYVISRGPRVFVERIDIEGNTTTLDRVIRRQFASVEGDPFNPREIREGAERIRSLGFFADAAVEARDGTSPDRVIVDVDVEEQPTGSLGFGASYSTNSGIGFNITFSERNFLGRGQSLGFDLGTTGQTSTFGFNFNEPAFLGRDVSAGLNAFYRETEQDNSLYNTKRGLFRPTFNFPLTERWRLGTRVALEYGEVFGVDTGTPDDPTTPEDEFRTGSSNVLEQEQNLGGLYGGSIGYTLTYETLSTGLDPTAGIVLRWSQDFGVRDDGASYVRSEALLRARKAIWNEEVTLRAELEGGAVVYEGGDSRIIERYTLSNKIRGFEPNGVGPRDLAVENEDVLGGNTFAVARLEADFPLGLPEEYGILGGVFWDIGSVWGLDNTNGGPDGDDEVDDKFYLRSAAGVSIFWDTPLGPLRFNFSRPLIKEEYDEEQNFEFTVSTRF</sequence>
<keyword evidence="13" id="KW-1185">Reference proteome</keyword>
<dbReference type="GO" id="GO:0009279">
    <property type="term" value="C:cell outer membrane"/>
    <property type="evidence" value="ECO:0007669"/>
    <property type="project" value="UniProtKB-SubCell"/>
</dbReference>
<dbReference type="Gene3D" id="3.10.20.310">
    <property type="entry name" value="membrane protein fhac"/>
    <property type="match status" value="5"/>
</dbReference>
<keyword evidence="2 8" id="KW-1134">Transmembrane beta strand</keyword>
<dbReference type="InterPro" id="IPR023707">
    <property type="entry name" value="OM_assembly_BamA"/>
</dbReference>
<dbReference type="Proteomes" id="UP000239480">
    <property type="component" value="Unassembled WGS sequence"/>
</dbReference>
<evidence type="ECO:0000256" key="6">
    <source>
        <dbReference type="ARBA" id="ARBA00023136"/>
    </source>
</evidence>
<dbReference type="Pfam" id="PF01103">
    <property type="entry name" value="Omp85"/>
    <property type="match status" value="1"/>
</dbReference>
<feature type="domain" description="POTRA" evidence="11">
    <location>
        <begin position="370"/>
        <end position="443"/>
    </location>
</feature>
<comment type="similarity">
    <text evidence="8">Belongs to the BamA family.</text>
</comment>
<keyword evidence="10" id="KW-1133">Transmembrane helix</keyword>
<dbReference type="GO" id="GO:0043165">
    <property type="term" value="P:Gram-negative-bacterium-type cell outer membrane assembly"/>
    <property type="evidence" value="ECO:0007669"/>
    <property type="project" value="UniProtKB-UniRule"/>
</dbReference>
<organism evidence="12 13">
    <name type="scientific">Aliiruegeria haliotis</name>
    <dbReference type="NCBI Taxonomy" id="1280846"/>
    <lineage>
        <taxon>Bacteria</taxon>
        <taxon>Pseudomonadati</taxon>
        <taxon>Pseudomonadota</taxon>
        <taxon>Alphaproteobacteria</taxon>
        <taxon>Rhodobacterales</taxon>
        <taxon>Roseobacteraceae</taxon>
        <taxon>Aliiruegeria</taxon>
    </lineage>
</organism>
<feature type="transmembrane region" description="Helical" evidence="10">
    <location>
        <begin position="21"/>
        <end position="44"/>
    </location>
</feature>
<evidence type="ECO:0000256" key="2">
    <source>
        <dbReference type="ARBA" id="ARBA00022452"/>
    </source>
</evidence>
<dbReference type="PROSITE" id="PS51779">
    <property type="entry name" value="POTRA"/>
    <property type="match status" value="3"/>
</dbReference>
<dbReference type="InterPro" id="IPR034746">
    <property type="entry name" value="POTRA"/>
</dbReference>
<keyword evidence="4 8" id="KW-0732">Signal</keyword>